<dbReference type="InterPro" id="IPR036737">
    <property type="entry name" value="OmpA-like_sf"/>
</dbReference>
<dbReference type="InterPro" id="IPR006664">
    <property type="entry name" value="OMP_bac"/>
</dbReference>
<gene>
    <name evidence="6" type="ORF">ZBT109_2191</name>
</gene>
<evidence type="ECO:0000256" key="1">
    <source>
        <dbReference type="ARBA" id="ARBA00004370"/>
    </source>
</evidence>
<dbReference type="Pfam" id="PF00691">
    <property type="entry name" value="OmpA"/>
    <property type="match status" value="1"/>
</dbReference>
<feature type="transmembrane region" description="Helical" evidence="4">
    <location>
        <begin position="12"/>
        <end position="37"/>
    </location>
</feature>
<organism evidence="6 7">
    <name type="scientific">Zymobacter palmae</name>
    <dbReference type="NCBI Taxonomy" id="33074"/>
    <lineage>
        <taxon>Bacteria</taxon>
        <taxon>Pseudomonadati</taxon>
        <taxon>Pseudomonadota</taxon>
        <taxon>Gammaproteobacteria</taxon>
        <taxon>Oceanospirillales</taxon>
        <taxon>Halomonadaceae</taxon>
        <taxon>Zymobacter group</taxon>
        <taxon>Zymobacter</taxon>
    </lineage>
</organism>
<dbReference type="InterPro" id="IPR027417">
    <property type="entry name" value="P-loop_NTPase"/>
</dbReference>
<dbReference type="PANTHER" id="PTHR36153:SF1">
    <property type="entry name" value="TYPE VI SECRETION SYSTEM COMPONENT TSSM1"/>
    <property type="match status" value="1"/>
</dbReference>
<dbReference type="Proteomes" id="UP000267342">
    <property type="component" value="Chromosome"/>
</dbReference>
<dbReference type="InterPro" id="IPR009612">
    <property type="entry name" value="IcmF-rel"/>
</dbReference>
<dbReference type="Gene3D" id="3.30.1330.60">
    <property type="entry name" value="OmpA-like domain"/>
    <property type="match status" value="1"/>
</dbReference>
<protein>
    <submittedName>
        <fullName evidence="6">OmpA/MotB</fullName>
    </submittedName>
</protein>
<dbReference type="PROSITE" id="PS51123">
    <property type="entry name" value="OMPA_2"/>
    <property type="match status" value="1"/>
</dbReference>
<dbReference type="CDD" id="cd07185">
    <property type="entry name" value="OmpA_C-like"/>
    <property type="match status" value="1"/>
</dbReference>
<dbReference type="SUPFAM" id="SSF103088">
    <property type="entry name" value="OmpA-like"/>
    <property type="match status" value="1"/>
</dbReference>
<reference evidence="6 7" key="1">
    <citation type="submission" date="2018-09" db="EMBL/GenBank/DDBJ databases">
        <title>Zymobacter palmae IAM14233 (=T109) whole genome analysis.</title>
        <authorList>
            <person name="Yanase H."/>
        </authorList>
    </citation>
    <scope>NUCLEOTIDE SEQUENCE [LARGE SCALE GENOMIC DNA]</scope>
    <source>
        <strain evidence="6 7">IAM14233</strain>
    </source>
</reference>
<dbReference type="PANTHER" id="PTHR36153">
    <property type="entry name" value="INNER MEMBRANE PROTEIN-RELATED"/>
    <property type="match status" value="1"/>
</dbReference>
<dbReference type="EMBL" id="AP018933">
    <property type="protein sequence ID" value="BBG30926.1"/>
    <property type="molecule type" value="Genomic_DNA"/>
</dbReference>
<sequence length="827" mass="94180">MMNKLKYVFFKYQPYWMAAGFFLAIFLVWWLGVLLGFSSLNSLLVGILLFVVASAVYVLLLYRGVGQRQNLERLLMDSADEAVLDAAPADREEVSLLREQMLKVLDRLQQRDRRQKKRWPSFNRQGALYELPWYVLIGQPAVGKSTMVYHSGLDFPFADREQARIAGLGGTRHCDWFFSNDAVLLDTAGRYTSDQHEAGKWRAFLTLLKAHRPRRPLNGLIVAVSLGDLMEGSETERRELAERLRERIQETSDQFDARLPIYLMLTKSDLIPGFVDFQQHIMRTRPSTLLGATFPHQDFEQQSWGDTFTGSFDSLCAYWSSQGEHLQLNSDMQVLQQDPSLVAFPPELWALRERLSSFVGQLMTPSVNQRPQLLRGYYFVSALHETQSATGVHDRDIGRRFSVVPGPSAIGARSSNDGLIADVFRSVILPDQFLVERYTSNRRENRRKLAWVGCGLVAGAIACAIWGNAYVRNRDELLALQHALDDARQQDAQHPDQFTQWQSLDALRSAAAGYFERHHISGTPMAMRWGLYRGHDVEPLVRQRYFDRLRTVMLSPIEDDLNRTLVSLPTIPVYQRTTQTLNTHVTIDSVEPNARPIDNSANALAQFGRMALRTYQMMPINPREKVDVEFLKQHLAAFWYPVLPHQNGNNDAYDMKYASRQIDFYSEQLAQADTPHIRDNNFLLSSSRNYIDSLLQHTLNTVETITLESDTLFEFGRADYAGLQAQGRQQLNQIATRLVNTPSSRITITGFADSLGNATTNRQLSLERAQTIKRYLVGKGVPEELVKAVGAGDTRPLVSCDTGISRRDMIQCLAPNRRVEIEVRHRD</sequence>
<comment type="subcellular location">
    <subcellularLocation>
        <location evidence="1">Membrane</location>
    </subcellularLocation>
</comment>
<evidence type="ECO:0000259" key="5">
    <source>
        <dbReference type="PROSITE" id="PS51123"/>
    </source>
</evidence>
<name>A0A348HH24_9GAMM</name>
<evidence type="ECO:0000256" key="3">
    <source>
        <dbReference type="PROSITE-ProRule" id="PRU00473"/>
    </source>
</evidence>
<dbReference type="PRINTS" id="PR01021">
    <property type="entry name" value="OMPADOMAIN"/>
</dbReference>
<dbReference type="Gene3D" id="3.40.50.300">
    <property type="entry name" value="P-loop containing nucleotide triphosphate hydrolases"/>
    <property type="match status" value="1"/>
</dbReference>
<feature type="transmembrane region" description="Helical" evidence="4">
    <location>
        <begin position="449"/>
        <end position="471"/>
    </location>
</feature>
<dbReference type="STRING" id="1123510.GCA_000620025_00701"/>
<dbReference type="SUPFAM" id="SSF52540">
    <property type="entry name" value="P-loop containing nucleoside triphosphate hydrolases"/>
    <property type="match status" value="1"/>
</dbReference>
<dbReference type="AlphaFoldDB" id="A0A348HH24"/>
<dbReference type="InterPro" id="IPR006665">
    <property type="entry name" value="OmpA-like"/>
</dbReference>
<evidence type="ECO:0000313" key="7">
    <source>
        <dbReference type="Proteomes" id="UP000267342"/>
    </source>
</evidence>
<dbReference type="Pfam" id="PF06761">
    <property type="entry name" value="IcmF-related"/>
    <property type="match status" value="1"/>
</dbReference>
<accession>A0A348HH24</accession>
<dbReference type="Pfam" id="PF14331">
    <property type="entry name" value="IcmF-related_N"/>
    <property type="match status" value="1"/>
</dbReference>
<dbReference type="InterPro" id="IPR053156">
    <property type="entry name" value="T6SS_TssM-like"/>
</dbReference>
<evidence type="ECO:0000313" key="6">
    <source>
        <dbReference type="EMBL" id="BBG30926.1"/>
    </source>
</evidence>
<keyword evidence="4" id="KW-0812">Transmembrane</keyword>
<proteinExistence type="predicted"/>
<evidence type="ECO:0000256" key="4">
    <source>
        <dbReference type="SAM" id="Phobius"/>
    </source>
</evidence>
<feature type="transmembrane region" description="Helical" evidence="4">
    <location>
        <begin position="43"/>
        <end position="62"/>
    </location>
</feature>
<keyword evidence="7" id="KW-1185">Reference proteome</keyword>
<dbReference type="GO" id="GO:0016020">
    <property type="term" value="C:membrane"/>
    <property type="evidence" value="ECO:0007669"/>
    <property type="project" value="UniProtKB-SubCell"/>
</dbReference>
<dbReference type="KEGG" id="zpl:ZBT109_2191"/>
<keyword evidence="4" id="KW-1133">Transmembrane helix</keyword>
<dbReference type="RefSeq" id="WP_197714339.1">
    <property type="nucleotide sequence ID" value="NZ_AP018933.1"/>
</dbReference>
<keyword evidence="2 3" id="KW-0472">Membrane</keyword>
<dbReference type="InterPro" id="IPR025743">
    <property type="entry name" value="TssM1_N"/>
</dbReference>
<feature type="domain" description="OmpA-like" evidence="5">
    <location>
        <begin position="700"/>
        <end position="827"/>
    </location>
</feature>
<evidence type="ECO:0000256" key="2">
    <source>
        <dbReference type="ARBA" id="ARBA00023136"/>
    </source>
</evidence>